<comment type="caution">
    <text evidence="4">The sequence shown here is derived from an EMBL/GenBank/DDBJ whole genome shotgun (WGS) entry which is preliminary data.</text>
</comment>
<keyword evidence="2" id="KW-0788">Thiol protease</keyword>
<organism evidence="4 5">
    <name type="scientific">Euroglyphus maynei</name>
    <name type="common">Mayne's house dust mite</name>
    <dbReference type="NCBI Taxonomy" id="6958"/>
    <lineage>
        <taxon>Eukaryota</taxon>
        <taxon>Metazoa</taxon>
        <taxon>Ecdysozoa</taxon>
        <taxon>Arthropoda</taxon>
        <taxon>Chelicerata</taxon>
        <taxon>Arachnida</taxon>
        <taxon>Acari</taxon>
        <taxon>Acariformes</taxon>
        <taxon>Sarcoptiformes</taxon>
        <taxon>Astigmata</taxon>
        <taxon>Psoroptidia</taxon>
        <taxon>Analgoidea</taxon>
        <taxon>Pyroglyphidae</taxon>
        <taxon>Pyroglyphinae</taxon>
        <taxon>Euroglyphus</taxon>
    </lineage>
</organism>
<dbReference type="GO" id="GO:0071108">
    <property type="term" value="P:protein K48-linked deubiquitination"/>
    <property type="evidence" value="ECO:0007669"/>
    <property type="project" value="InterPro"/>
</dbReference>
<dbReference type="Proteomes" id="UP000194236">
    <property type="component" value="Unassembled WGS sequence"/>
</dbReference>
<dbReference type="PANTHER" id="PTHR12473">
    <property type="entry name" value="UBIQUITIN CARBOXYL-TERMINAL HYDROLASE MINDY-4-RELATED"/>
    <property type="match status" value="1"/>
</dbReference>
<sequence>HSIYNIGCVSFVYSCILTRGIEEIQNDYDQGSIQTLLTPETLLCSQELVNLCLIGRAVSNVFDNDIQCNGLSLQGVKKQSTIGFLTLYEYGGGAK</sequence>
<dbReference type="GO" id="GO:1990380">
    <property type="term" value="F:K48-linked deubiquitinase activity"/>
    <property type="evidence" value="ECO:0007669"/>
    <property type="project" value="UniProtKB-UniRule"/>
</dbReference>
<evidence type="ECO:0000256" key="1">
    <source>
        <dbReference type="ARBA" id="ARBA00011074"/>
    </source>
</evidence>
<keyword evidence="2" id="KW-0378">Hydrolase</keyword>
<keyword evidence="2" id="KW-0833">Ubl conjugation pathway</keyword>
<gene>
    <name evidence="4" type="ORF">BLA29_014392</name>
</gene>
<dbReference type="OrthoDB" id="10263628at2759"/>
<comment type="catalytic activity">
    <reaction evidence="2">
        <text>Thiol-dependent hydrolysis of ester, thioester, amide, peptide and isopeptide bonds formed by the C-terminal Gly of ubiquitin (a 76-residue protein attached to proteins as an intracellular targeting signal).</text>
        <dbReference type="EC" id="3.4.19.12"/>
    </reaction>
</comment>
<dbReference type="GO" id="GO:0006508">
    <property type="term" value="P:proteolysis"/>
    <property type="evidence" value="ECO:0007669"/>
    <property type="project" value="UniProtKB-KW"/>
</dbReference>
<evidence type="ECO:0000259" key="3">
    <source>
        <dbReference type="Pfam" id="PF13898"/>
    </source>
</evidence>
<dbReference type="GO" id="GO:0004843">
    <property type="term" value="F:cysteine-type deubiquitinase activity"/>
    <property type="evidence" value="ECO:0007669"/>
    <property type="project" value="UniProtKB-UniRule"/>
</dbReference>
<dbReference type="EMBL" id="MUJZ01030861">
    <property type="protein sequence ID" value="OTF77791.1"/>
    <property type="molecule type" value="Genomic_DNA"/>
</dbReference>
<reference evidence="4 5" key="1">
    <citation type="submission" date="2017-03" db="EMBL/GenBank/DDBJ databases">
        <title>Genome Survey of Euroglyphus maynei.</title>
        <authorList>
            <person name="Arlian L.G."/>
            <person name="Morgan M.S."/>
            <person name="Rider S.D."/>
        </authorList>
    </citation>
    <scope>NUCLEOTIDE SEQUENCE [LARGE SCALE GENOMIC DNA]</scope>
    <source>
        <strain evidence="4">Arlian Lab</strain>
        <tissue evidence="4">Whole body</tissue>
    </source>
</reference>
<comment type="function">
    <text evidence="2">Hydrolase that can remove 'Lys-48'-linked conjugated ubiquitin from proteins.</text>
</comment>
<dbReference type="InterPro" id="IPR025257">
    <property type="entry name" value="MINDY-3/4_CD"/>
</dbReference>
<keyword evidence="5" id="KW-1185">Reference proteome</keyword>
<dbReference type="InterPro" id="IPR039785">
    <property type="entry name" value="MINY3/4"/>
</dbReference>
<feature type="non-terminal residue" evidence="4">
    <location>
        <position position="95"/>
    </location>
</feature>
<evidence type="ECO:0000256" key="2">
    <source>
        <dbReference type="RuleBase" id="RU367088"/>
    </source>
</evidence>
<dbReference type="EC" id="3.4.19.12" evidence="2"/>
<feature type="non-terminal residue" evidence="4">
    <location>
        <position position="1"/>
    </location>
</feature>
<dbReference type="PANTHER" id="PTHR12473:SF8">
    <property type="entry name" value="UBIQUITIN CARBOXYL-TERMINAL HYDROLASE MINDY-4-RELATED"/>
    <property type="match status" value="1"/>
</dbReference>
<evidence type="ECO:0000313" key="4">
    <source>
        <dbReference type="EMBL" id="OTF77791.1"/>
    </source>
</evidence>
<feature type="domain" description="Deubiquitinating enzyme MINDY-3/4 conserved" evidence="3">
    <location>
        <begin position="6"/>
        <end position="89"/>
    </location>
</feature>
<evidence type="ECO:0000313" key="5">
    <source>
        <dbReference type="Proteomes" id="UP000194236"/>
    </source>
</evidence>
<name>A0A1Y3BA93_EURMA</name>
<accession>A0A1Y3BA93</accession>
<dbReference type="AlphaFoldDB" id="A0A1Y3BA93"/>
<keyword evidence="2" id="KW-0645">Protease</keyword>
<protein>
    <recommendedName>
        <fullName evidence="2">Ubiquitin carboxyl-terminal hydrolase MINDY</fullName>
        <ecNumber evidence="2">3.4.19.12</ecNumber>
    </recommendedName>
</protein>
<proteinExistence type="inferred from homology"/>
<comment type="similarity">
    <text evidence="1 2">Belongs to the MINDY deubiquitinase family. FAM188 subfamily.</text>
</comment>
<dbReference type="Pfam" id="PF13898">
    <property type="entry name" value="MINDY-3_4_CD"/>
    <property type="match status" value="1"/>
</dbReference>